<keyword evidence="1" id="KW-0812">Transmembrane</keyword>
<keyword evidence="1" id="KW-1133">Transmembrane helix</keyword>
<gene>
    <name evidence="3" type="ORF">POM88_041438</name>
</gene>
<reference evidence="3" key="2">
    <citation type="submission" date="2023-05" db="EMBL/GenBank/DDBJ databases">
        <authorList>
            <person name="Schelkunov M.I."/>
        </authorList>
    </citation>
    <scope>NUCLEOTIDE SEQUENCE</scope>
    <source>
        <strain evidence="3">Hsosn_3</strain>
        <tissue evidence="3">Leaf</tissue>
    </source>
</reference>
<dbReference type="InterPro" id="IPR029058">
    <property type="entry name" value="AB_hydrolase_fold"/>
</dbReference>
<name>A0AAD8HGS6_9APIA</name>
<keyword evidence="4" id="KW-1185">Reference proteome</keyword>
<comment type="caution">
    <text evidence="3">The sequence shown here is derived from an EMBL/GenBank/DDBJ whole genome shotgun (WGS) entry which is preliminary data.</text>
</comment>
<dbReference type="SUPFAM" id="SSF53474">
    <property type="entry name" value="alpha/beta-Hydrolases"/>
    <property type="match status" value="1"/>
</dbReference>
<dbReference type="PRINTS" id="PR00111">
    <property type="entry name" value="ABHYDROLASE"/>
</dbReference>
<dbReference type="Pfam" id="PF00561">
    <property type="entry name" value="Abhydrolase_1"/>
    <property type="match status" value="1"/>
</dbReference>
<evidence type="ECO:0000259" key="2">
    <source>
        <dbReference type="Pfam" id="PF00561"/>
    </source>
</evidence>
<dbReference type="EMBL" id="JAUIZM010000009">
    <property type="protein sequence ID" value="KAK1365877.1"/>
    <property type="molecule type" value="Genomic_DNA"/>
</dbReference>
<dbReference type="PANTHER" id="PTHR43689:SF14">
    <property type="entry name" value="LYSOPHOSPHOLIPASE BODYGUARD 4-RELATED"/>
    <property type="match status" value="1"/>
</dbReference>
<reference evidence="3" key="1">
    <citation type="submission" date="2023-02" db="EMBL/GenBank/DDBJ databases">
        <title>Genome of toxic invasive species Heracleum sosnowskyi carries increased number of genes despite the absence of recent whole-genome duplications.</title>
        <authorList>
            <person name="Schelkunov M."/>
            <person name="Shtratnikova V."/>
            <person name="Makarenko M."/>
            <person name="Klepikova A."/>
            <person name="Omelchenko D."/>
            <person name="Novikova G."/>
            <person name="Obukhova E."/>
            <person name="Bogdanov V."/>
            <person name="Penin A."/>
            <person name="Logacheva M."/>
        </authorList>
    </citation>
    <scope>NUCLEOTIDE SEQUENCE</scope>
    <source>
        <strain evidence="3">Hsosn_3</strain>
        <tissue evidence="3">Leaf</tissue>
    </source>
</reference>
<dbReference type="Proteomes" id="UP001237642">
    <property type="component" value="Unassembled WGS sequence"/>
</dbReference>
<keyword evidence="1" id="KW-0472">Membrane</keyword>
<feature type="transmembrane region" description="Helical" evidence="1">
    <location>
        <begin position="21"/>
        <end position="42"/>
    </location>
</feature>
<evidence type="ECO:0000313" key="4">
    <source>
        <dbReference type="Proteomes" id="UP001237642"/>
    </source>
</evidence>
<sequence length="430" mass="48926">MAPLVSPKWLTKPSQFLISSLSFLVFIFLDFLDFLFCIYFYYIDGFLEGKSSPCYCKTGNEDKKSENEVSETLYRRKNVFRKMRFVRKYENLQENENGVLGNRWSDCGCESCVAWMMNAHHRLFVAVSEASQASLENVHAKPAEDVLFLHGFLSSSEFWTRSIFPEFSEFVRDNYRLFAVDLLGFGRSPKPRACLYTLRDHLEMIEESVICPFQLKSFHLVAHSMGCVLALALAAKYPDTVKSVTLVAPPYFPSSDIDAGTKALERLAGKSLWPPILFGSAVMTWYEHLGRCVCFFICRNHRAWEKILKLFTHKRDLLQTIENVTQHTHHSAWHTMHNVICGGAKYMDGYLETIRKSGVKICVIQGSRDQVVPLECSNNIKTKVLDADVRVIANADHGSVILGRSQDFARDLESIWASTADTTVQVAGFC</sequence>
<dbReference type="AlphaFoldDB" id="A0AAD8HGS6"/>
<dbReference type="GO" id="GO:0016787">
    <property type="term" value="F:hydrolase activity"/>
    <property type="evidence" value="ECO:0007669"/>
    <property type="project" value="UniProtKB-ARBA"/>
</dbReference>
<evidence type="ECO:0000313" key="3">
    <source>
        <dbReference type="EMBL" id="KAK1365877.1"/>
    </source>
</evidence>
<evidence type="ECO:0000256" key="1">
    <source>
        <dbReference type="SAM" id="Phobius"/>
    </source>
</evidence>
<accession>A0AAD8HGS6</accession>
<organism evidence="3 4">
    <name type="scientific">Heracleum sosnowskyi</name>
    <dbReference type="NCBI Taxonomy" id="360622"/>
    <lineage>
        <taxon>Eukaryota</taxon>
        <taxon>Viridiplantae</taxon>
        <taxon>Streptophyta</taxon>
        <taxon>Embryophyta</taxon>
        <taxon>Tracheophyta</taxon>
        <taxon>Spermatophyta</taxon>
        <taxon>Magnoliopsida</taxon>
        <taxon>eudicotyledons</taxon>
        <taxon>Gunneridae</taxon>
        <taxon>Pentapetalae</taxon>
        <taxon>asterids</taxon>
        <taxon>campanulids</taxon>
        <taxon>Apiales</taxon>
        <taxon>Apiaceae</taxon>
        <taxon>Apioideae</taxon>
        <taxon>apioid superclade</taxon>
        <taxon>Tordylieae</taxon>
        <taxon>Tordyliinae</taxon>
        <taxon>Heracleum</taxon>
    </lineage>
</organism>
<dbReference type="InterPro" id="IPR000073">
    <property type="entry name" value="AB_hydrolase_1"/>
</dbReference>
<protein>
    <submittedName>
        <fullName evidence="3">Lysophospholipase BODYGUARD 4</fullName>
    </submittedName>
</protein>
<proteinExistence type="predicted"/>
<dbReference type="PANTHER" id="PTHR43689">
    <property type="entry name" value="HYDROLASE"/>
    <property type="match status" value="1"/>
</dbReference>
<dbReference type="Gene3D" id="3.40.50.1820">
    <property type="entry name" value="alpha/beta hydrolase"/>
    <property type="match status" value="1"/>
</dbReference>
<feature type="domain" description="AB hydrolase-1" evidence="2">
    <location>
        <begin position="146"/>
        <end position="270"/>
    </location>
</feature>